<reference evidence="12" key="1">
    <citation type="submission" date="2010-08" db="EMBL/GenBank/DDBJ databases">
        <authorList>
            <consortium name="Caenorhabditis japonica Sequencing Consortium"/>
            <person name="Wilson R.K."/>
        </authorList>
    </citation>
    <scope>NUCLEOTIDE SEQUENCE [LARGE SCALE GENOMIC DNA]</scope>
    <source>
        <strain evidence="12">DF5081</strain>
    </source>
</reference>
<keyword evidence="3 8" id="KW-0418">Kinase</keyword>
<evidence type="ECO:0000256" key="1">
    <source>
        <dbReference type="ARBA" id="ARBA00022679"/>
    </source>
</evidence>
<comment type="similarity">
    <text evidence="8">Belongs to the protein kinase superfamily. Tyr protein kinase family.</text>
</comment>
<protein>
    <recommendedName>
        <fullName evidence="8">Tyrosine-protein kinase</fullName>
        <ecNumber evidence="8">2.7.10.2</ecNumber>
    </recommendedName>
</protein>
<dbReference type="InterPro" id="IPR035849">
    <property type="entry name" value="Fes/Fps/Fer_SH2"/>
</dbReference>
<dbReference type="CDD" id="cd10361">
    <property type="entry name" value="SH2_Fps_family"/>
    <property type="match status" value="1"/>
</dbReference>
<dbReference type="Gene3D" id="3.30.505.10">
    <property type="entry name" value="SH2 domain"/>
    <property type="match status" value="1"/>
</dbReference>
<reference evidence="11" key="2">
    <citation type="submission" date="2022-06" db="UniProtKB">
        <authorList>
            <consortium name="EnsemblMetazoa"/>
        </authorList>
    </citation>
    <scope>IDENTIFICATION</scope>
    <source>
        <strain evidence="11">DF5081</strain>
    </source>
</reference>
<evidence type="ECO:0000256" key="8">
    <source>
        <dbReference type="RuleBase" id="RU362096"/>
    </source>
</evidence>
<accession>A0A8R1E0S7</accession>
<dbReference type="InterPro" id="IPR050198">
    <property type="entry name" value="Non-receptor_tyrosine_kinases"/>
</dbReference>
<dbReference type="Proteomes" id="UP000005237">
    <property type="component" value="Unassembled WGS sequence"/>
</dbReference>
<dbReference type="SMART" id="SM00252">
    <property type="entry name" value="SH2"/>
    <property type="match status" value="1"/>
</dbReference>
<dbReference type="InterPro" id="IPR000980">
    <property type="entry name" value="SH2"/>
</dbReference>
<evidence type="ECO:0000256" key="4">
    <source>
        <dbReference type="ARBA" id="ARBA00022840"/>
    </source>
</evidence>
<dbReference type="Gene3D" id="3.30.200.20">
    <property type="entry name" value="Phosphorylase Kinase, domain 1"/>
    <property type="match status" value="1"/>
</dbReference>
<dbReference type="PANTHER" id="PTHR24418">
    <property type="entry name" value="TYROSINE-PROTEIN KINASE"/>
    <property type="match status" value="1"/>
</dbReference>
<dbReference type="AlphaFoldDB" id="A0A8R1E0S7"/>
<proteinExistence type="inferred from homology"/>
<dbReference type="SUPFAM" id="SSF56112">
    <property type="entry name" value="Protein kinase-like (PK-like)"/>
    <property type="match status" value="1"/>
</dbReference>
<evidence type="ECO:0000313" key="11">
    <source>
        <dbReference type="EnsemblMetazoa" id="CJA15661.1"/>
    </source>
</evidence>
<feature type="domain" description="Protein kinase" evidence="10">
    <location>
        <begin position="123"/>
        <end position="197"/>
    </location>
</feature>
<evidence type="ECO:0000259" key="9">
    <source>
        <dbReference type="PROSITE" id="PS50001"/>
    </source>
</evidence>
<evidence type="ECO:0000256" key="5">
    <source>
        <dbReference type="ARBA" id="ARBA00023137"/>
    </source>
</evidence>
<keyword evidence="2 7" id="KW-0547">Nucleotide-binding</keyword>
<evidence type="ECO:0000256" key="6">
    <source>
        <dbReference type="PROSITE-ProRule" id="PRU00191"/>
    </source>
</evidence>
<dbReference type="InterPro" id="IPR000719">
    <property type="entry name" value="Prot_kinase_dom"/>
</dbReference>
<feature type="domain" description="SH2" evidence="9">
    <location>
        <begin position="20"/>
        <end position="111"/>
    </location>
</feature>
<evidence type="ECO:0000313" key="12">
    <source>
        <dbReference type="Proteomes" id="UP000005237"/>
    </source>
</evidence>
<dbReference type="InterPro" id="IPR001245">
    <property type="entry name" value="Ser-Thr/Tyr_kinase_cat_dom"/>
</dbReference>
<evidence type="ECO:0000259" key="10">
    <source>
        <dbReference type="PROSITE" id="PS50011"/>
    </source>
</evidence>
<dbReference type="GO" id="GO:0005524">
    <property type="term" value="F:ATP binding"/>
    <property type="evidence" value="ECO:0007669"/>
    <property type="project" value="UniProtKB-UniRule"/>
</dbReference>
<keyword evidence="6" id="KW-0727">SH2 domain</keyword>
<keyword evidence="4 7" id="KW-0067">ATP-binding</keyword>
<comment type="catalytic activity">
    <reaction evidence="8">
        <text>L-tyrosyl-[protein] + ATP = O-phospho-L-tyrosyl-[protein] + ADP + H(+)</text>
        <dbReference type="Rhea" id="RHEA:10596"/>
        <dbReference type="Rhea" id="RHEA-COMP:10136"/>
        <dbReference type="Rhea" id="RHEA-COMP:20101"/>
        <dbReference type="ChEBI" id="CHEBI:15378"/>
        <dbReference type="ChEBI" id="CHEBI:30616"/>
        <dbReference type="ChEBI" id="CHEBI:46858"/>
        <dbReference type="ChEBI" id="CHEBI:61978"/>
        <dbReference type="ChEBI" id="CHEBI:456216"/>
        <dbReference type="EC" id="2.7.10.2"/>
    </reaction>
</comment>
<feature type="binding site" evidence="7">
    <location>
        <position position="154"/>
    </location>
    <ligand>
        <name>ATP</name>
        <dbReference type="ChEBI" id="CHEBI:30616"/>
    </ligand>
</feature>
<keyword evidence="12" id="KW-1185">Reference proteome</keyword>
<dbReference type="PROSITE" id="PS50001">
    <property type="entry name" value="SH2"/>
    <property type="match status" value="1"/>
</dbReference>
<sequence length="197" mass="22410">MFGNSSSTSSTSESSEMKDWFHGVLQRQDSEELLTKNGNFLFRASEVQGKMTMILSVRHDAKLHNFVVSSDGNQFWFEAHREKSVERLVQWHISTNNPVTKSSGVKLKTPIGKADWIINHENVIFVKKLGEGAFGEVSLAECQLNGQTVEVAVKTMRTQMTRDTRAAFMKEARLMRKYRHPHIVRIIGESVFSENCC</sequence>
<dbReference type="EnsemblMetazoa" id="CJA15661.1">
    <property type="protein sequence ID" value="CJA15661.1"/>
    <property type="gene ID" value="WBGene00134865"/>
</dbReference>
<dbReference type="InterPro" id="IPR036860">
    <property type="entry name" value="SH2_dom_sf"/>
</dbReference>
<dbReference type="InterPro" id="IPR017441">
    <property type="entry name" value="Protein_kinase_ATP_BS"/>
</dbReference>
<dbReference type="SUPFAM" id="SSF55550">
    <property type="entry name" value="SH2 domain"/>
    <property type="match status" value="1"/>
</dbReference>
<dbReference type="PROSITE" id="PS50011">
    <property type="entry name" value="PROTEIN_KINASE_DOM"/>
    <property type="match status" value="1"/>
</dbReference>
<keyword evidence="1 8" id="KW-0808">Transferase</keyword>
<organism evidence="11 12">
    <name type="scientific">Caenorhabditis japonica</name>
    <dbReference type="NCBI Taxonomy" id="281687"/>
    <lineage>
        <taxon>Eukaryota</taxon>
        <taxon>Metazoa</taxon>
        <taxon>Ecdysozoa</taxon>
        <taxon>Nematoda</taxon>
        <taxon>Chromadorea</taxon>
        <taxon>Rhabditida</taxon>
        <taxon>Rhabditina</taxon>
        <taxon>Rhabditomorpha</taxon>
        <taxon>Rhabditoidea</taxon>
        <taxon>Rhabditidae</taxon>
        <taxon>Peloderinae</taxon>
        <taxon>Caenorhabditis</taxon>
    </lineage>
</organism>
<name>A0A8R1E0S7_CAEJA</name>
<evidence type="ECO:0000256" key="7">
    <source>
        <dbReference type="PROSITE-ProRule" id="PRU10141"/>
    </source>
</evidence>
<keyword evidence="5 8" id="KW-0829">Tyrosine-protein kinase</keyword>
<dbReference type="Pfam" id="PF07714">
    <property type="entry name" value="PK_Tyr_Ser-Thr"/>
    <property type="match status" value="1"/>
</dbReference>
<evidence type="ECO:0000256" key="2">
    <source>
        <dbReference type="ARBA" id="ARBA00022741"/>
    </source>
</evidence>
<dbReference type="PROSITE" id="PS00107">
    <property type="entry name" value="PROTEIN_KINASE_ATP"/>
    <property type="match status" value="1"/>
</dbReference>
<dbReference type="Pfam" id="PF00017">
    <property type="entry name" value="SH2"/>
    <property type="match status" value="1"/>
</dbReference>
<evidence type="ECO:0000256" key="3">
    <source>
        <dbReference type="ARBA" id="ARBA00022777"/>
    </source>
</evidence>
<dbReference type="GO" id="GO:0004715">
    <property type="term" value="F:non-membrane spanning protein tyrosine kinase activity"/>
    <property type="evidence" value="ECO:0007669"/>
    <property type="project" value="UniProtKB-EC"/>
</dbReference>
<dbReference type="InterPro" id="IPR011009">
    <property type="entry name" value="Kinase-like_dom_sf"/>
</dbReference>
<dbReference type="EC" id="2.7.10.2" evidence="8"/>